<dbReference type="STRING" id="7739.C3ZWW8"/>
<feature type="compositionally biased region" description="Polar residues" evidence="2">
    <location>
        <begin position="769"/>
        <end position="779"/>
    </location>
</feature>
<feature type="coiled-coil region" evidence="1">
    <location>
        <begin position="681"/>
        <end position="750"/>
    </location>
</feature>
<feature type="compositionally biased region" description="Polar residues" evidence="2">
    <location>
        <begin position="946"/>
        <end position="960"/>
    </location>
</feature>
<feature type="region of interest" description="Disordered" evidence="2">
    <location>
        <begin position="767"/>
        <end position="787"/>
    </location>
</feature>
<evidence type="ECO:0000313" key="3">
    <source>
        <dbReference type="EMBL" id="EEN42979.1"/>
    </source>
</evidence>
<dbReference type="EMBL" id="GG666704">
    <property type="protein sequence ID" value="EEN42979.1"/>
    <property type="molecule type" value="Genomic_DNA"/>
</dbReference>
<feature type="compositionally biased region" description="Polar residues" evidence="2">
    <location>
        <begin position="1025"/>
        <end position="1036"/>
    </location>
</feature>
<feature type="region of interest" description="Disordered" evidence="2">
    <location>
        <begin position="562"/>
        <end position="597"/>
    </location>
</feature>
<feature type="compositionally biased region" description="Basic and acidic residues" evidence="2">
    <location>
        <begin position="262"/>
        <end position="283"/>
    </location>
</feature>
<feature type="compositionally biased region" description="Basic and acidic residues" evidence="2">
    <location>
        <begin position="562"/>
        <end position="576"/>
    </location>
</feature>
<feature type="region of interest" description="Disordered" evidence="2">
    <location>
        <begin position="128"/>
        <end position="156"/>
    </location>
</feature>
<feature type="compositionally biased region" description="Basic and acidic residues" evidence="2">
    <location>
        <begin position="412"/>
        <end position="424"/>
    </location>
</feature>
<dbReference type="AlphaFoldDB" id="C3ZWW8"/>
<reference evidence="3" key="1">
    <citation type="journal article" date="2008" name="Nature">
        <title>The amphioxus genome and the evolution of the chordate karyotype.</title>
        <authorList>
            <consortium name="US DOE Joint Genome Institute (JGI-PGF)"/>
            <person name="Putnam N.H."/>
            <person name="Butts T."/>
            <person name="Ferrier D.E.K."/>
            <person name="Furlong R.F."/>
            <person name="Hellsten U."/>
            <person name="Kawashima T."/>
            <person name="Robinson-Rechavi M."/>
            <person name="Shoguchi E."/>
            <person name="Terry A."/>
            <person name="Yu J.-K."/>
            <person name="Benito-Gutierrez E.L."/>
            <person name="Dubchak I."/>
            <person name="Garcia-Fernandez J."/>
            <person name="Gibson-Brown J.J."/>
            <person name="Grigoriev I.V."/>
            <person name="Horton A.C."/>
            <person name="de Jong P.J."/>
            <person name="Jurka J."/>
            <person name="Kapitonov V.V."/>
            <person name="Kohara Y."/>
            <person name="Kuroki Y."/>
            <person name="Lindquist E."/>
            <person name="Lucas S."/>
            <person name="Osoegawa K."/>
            <person name="Pennacchio L.A."/>
            <person name="Salamov A.A."/>
            <person name="Satou Y."/>
            <person name="Sauka-Spengler T."/>
            <person name="Schmutz J."/>
            <person name="Shin-I T."/>
            <person name="Toyoda A."/>
            <person name="Bronner-Fraser M."/>
            <person name="Fujiyama A."/>
            <person name="Holland L.Z."/>
            <person name="Holland P.W.H."/>
            <person name="Satoh N."/>
            <person name="Rokhsar D.S."/>
        </authorList>
    </citation>
    <scope>NUCLEOTIDE SEQUENCE [LARGE SCALE GENOMIC DNA]</scope>
    <source>
        <strain evidence="3">S238N-H82</strain>
        <tissue evidence="3">Testes</tissue>
    </source>
</reference>
<proteinExistence type="predicted"/>
<name>C3ZWW8_BRAFL</name>
<feature type="compositionally biased region" description="Basic and acidic residues" evidence="2">
    <location>
        <begin position="370"/>
        <end position="397"/>
    </location>
</feature>
<sequence>MKESEIPPPATPVIIQLYDDLGEQLLDIVEEKCGDHRIVSGVCPNLTEAKRTADGKNAGKPLRKNGRRLRTATTDCKLPSIGGGLTQKIDLNNDKNDDFSSSYEKKPFEIPPENFKIKFTKMEGNFSPRTGFDKKKNASKHKTTAQVTARKPKGERRVGETLPKITVTPEVTKKGRYSLRNGQLSNNTSVNICATEKSGTHLNVTVPNEHIEDKCNTVNKMSQRMAKSLDQTNNVSPQDSVNNNRLKADKKVNAKTTPQKKQQKDNDSKTEVKTSQKTKECSKDNGNNKNPQKNDTEKKAQEISTKKSKDPKDCTETNNTRPHEMNENFKHNVTESCDVSEKNEKETTRTNVGANKPRDDTTKASSDAPVETKRTLKVETRGTQEEKKIVSTERTVEQKQIVFTVAPPPKRPTKESRKGKEDTKPKKRTSTKPTNNTNDAAKDEKCCQGAQKNKAKTDEIEDGKPGPDTQKKNLRLCEVLKKGDKNVPKYKDIHLNVKEKRNANKEALEVTSMHCEELKEANMYLTKILGMEKNARTIQLIDQLQRHQKTLEAELEEARRKEAHAQERAEKAERQANEISQQVEQVRRSRDKTLSEKEQLLQQVEKERTAFEKVRQHVDTVGKMRQRAHQVKENALRQRNKLAKDIEAERAKMSAMLLAMKEVNTQKFNAERRRLNMVRMKNKLAKERDEERAKLRELHDTIEEMKKEKEEAVKQKYRALKQRDEARTTCRKLNGELKELRESVDSLNESGCFVLETTERLAVVENTRRSTATNSNKNPRSMFPSIDNKRSQRVLRASGPHPGVSKARVPAKLPKMSQIQGTVPTPVRGGYPCVHGGRPYDQWSSAYNHDVTDSDVMRGGAELYDYGFYDDDLPDHLTRSYVQYADLQATGHQRALVNRPPHHAGQWKKYPTGETLATHSHRRPTTLSDNGFHSNADVNYEESDDVATSTTESGSHGNTVDRQVSAHLEGLSSDPRAHVTHGYHGNMVDRQVSAHLCHWDCDCARNSVDQPESVKLPMIKSDQSYRQSGINSSIVNPSRMKFPEL</sequence>
<evidence type="ECO:0000256" key="2">
    <source>
        <dbReference type="SAM" id="MobiDB-lite"/>
    </source>
</evidence>
<keyword evidence="1" id="KW-0175">Coiled coil</keyword>
<feature type="region of interest" description="Disordered" evidence="2">
    <location>
        <begin position="916"/>
        <end position="960"/>
    </location>
</feature>
<feature type="compositionally biased region" description="Basic and acidic residues" evidence="2">
    <location>
        <begin position="292"/>
        <end position="348"/>
    </location>
</feature>
<feature type="compositionally biased region" description="Polar residues" evidence="2">
    <location>
        <begin position="229"/>
        <end position="245"/>
    </location>
</feature>
<protein>
    <submittedName>
        <fullName evidence="3">Uncharacterized protein</fullName>
    </submittedName>
</protein>
<gene>
    <name evidence="3" type="ORF">BRAFLDRAFT_99329</name>
</gene>
<evidence type="ECO:0000256" key="1">
    <source>
        <dbReference type="SAM" id="Coils"/>
    </source>
</evidence>
<accession>C3ZWW8</accession>
<organism>
    <name type="scientific">Branchiostoma floridae</name>
    <name type="common">Florida lancelet</name>
    <name type="synonym">Amphioxus</name>
    <dbReference type="NCBI Taxonomy" id="7739"/>
    <lineage>
        <taxon>Eukaryota</taxon>
        <taxon>Metazoa</taxon>
        <taxon>Chordata</taxon>
        <taxon>Cephalochordata</taxon>
        <taxon>Leptocardii</taxon>
        <taxon>Amphioxiformes</taxon>
        <taxon>Branchiostomatidae</taxon>
        <taxon>Branchiostoma</taxon>
    </lineage>
</organism>
<feature type="region of interest" description="Disordered" evidence="2">
    <location>
        <begin position="1025"/>
        <end position="1045"/>
    </location>
</feature>
<feature type="compositionally biased region" description="Basic and acidic residues" evidence="2">
    <location>
        <begin position="455"/>
        <end position="471"/>
    </location>
</feature>
<feature type="region of interest" description="Disordered" evidence="2">
    <location>
        <begin position="229"/>
        <end position="471"/>
    </location>
</feature>
<feature type="compositionally biased region" description="Basic and acidic residues" evidence="2">
    <location>
        <begin position="585"/>
        <end position="597"/>
    </location>
</feature>
<feature type="compositionally biased region" description="Polar residues" evidence="2">
    <location>
        <begin position="925"/>
        <end position="937"/>
    </location>
</feature>
<dbReference type="InParanoid" id="C3ZWW8"/>